<dbReference type="NCBIfam" id="NF002231">
    <property type="entry name" value="PRK01130.1"/>
    <property type="match status" value="1"/>
</dbReference>
<dbReference type="RefSeq" id="WP_066304306.1">
    <property type="nucleotide sequence ID" value="NZ_KQ959483.1"/>
</dbReference>
<sequence length="226" mass="24127">MNPILEAIHHKLIVSVQAYPSEPLRRPDIMAAMALAAEQGGAAAIRCQGLADIAAIKGQVEVPVIGLWKEGHEGVYITPTLRHALACVWAGCDVVALDATDRPRPDGRSFKETVDELRKQTDVLIMADCMTLDDIRHAVACGCDIVSTTLSHNKSAIDTILNEGPDIALLRAATAEFPDFPVICEGHVHTPADARAALDAGAWAVVVGTAITHPTSLTNWFVDALK</sequence>
<dbReference type="PANTHER" id="PTHR36204">
    <property type="entry name" value="N-ACETYLMANNOSAMINE-6-PHOSPHATE 2-EPIMERASE-RELATED"/>
    <property type="match status" value="1"/>
</dbReference>
<name>A0A133XXI9_9ACTN</name>
<evidence type="ECO:0000256" key="6">
    <source>
        <dbReference type="ARBA" id="ARBA00023235"/>
    </source>
</evidence>
<keyword evidence="7" id="KW-0119">Carbohydrate metabolism</keyword>
<gene>
    <name evidence="8" type="ORF">HMPREF3192_00029</name>
</gene>
<dbReference type="Gene3D" id="3.20.20.70">
    <property type="entry name" value="Aldolase class I"/>
    <property type="match status" value="1"/>
</dbReference>
<comment type="catalytic activity">
    <reaction evidence="1">
        <text>an N-acyl-D-glucosamine 6-phosphate = an N-acyl-D-mannosamine 6-phosphate</text>
        <dbReference type="Rhea" id="RHEA:23932"/>
        <dbReference type="ChEBI" id="CHEBI:57599"/>
        <dbReference type="ChEBI" id="CHEBI:57666"/>
        <dbReference type="EC" id="5.1.3.9"/>
    </reaction>
</comment>
<accession>A0A133XXI9</accession>
<evidence type="ECO:0000256" key="4">
    <source>
        <dbReference type="ARBA" id="ARBA00007439"/>
    </source>
</evidence>
<dbReference type="GO" id="GO:0019262">
    <property type="term" value="P:N-acetylneuraminate catabolic process"/>
    <property type="evidence" value="ECO:0007669"/>
    <property type="project" value="UniProtKB-UniPathway"/>
</dbReference>
<evidence type="ECO:0000256" key="7">
    <source>
        <dbReference type="ARBA" id="ARBA00023277"/>
    </source>
</evidence>
<proteinExistence type="inferred from homology"/>
<evidence type="ECO:0000256" key="1">
    <source>
        <dbReference type="ARBA" id="ARBA00000056"/>
    </source>
</evidence>
<keyword evidence="6" id="KW-0413">Isomerase</keyword>
<dbReference type="PANTHER" id="PTHR36204:SF1">
    <property type="entry name" value="N-ACETYLMANNOSAMINE-6-PHOSPHATE 2-EPIMERASE-RELATED"/>
    <property type="match status" value="1"/>
</dbReference>
<dbReference type="SUPFAM" id="SSF51366">
    <property type="entry name" value="Ribulose-phoshate binding barrel"/>
    <property type="match status" value="1"/>
</dbReference>
<keyword evidence="9" id="KW-1185">Reference proteome</keyword>
<comment type="caution">
    <text evidence="8">The sequence shown here is derived from an EMBL/GenBank/DDBJ whole genome shotgun (WGS) entry which is preliminary data.</text>
</comment>
<organism evidence="8 9">
    <name type="scientific">Atopobium deltae</name>
    <dbReference type="NCBI Taxonomy" id="1393034"/>
    <lineage>
        <taxon>Bacteria</taxon>
        <taxon>Bacillati</taxon>
        <taxon>Actinomycetota</taxon>
        <taxon>Coriobacteriia</taxon>
        <taxon>Coriobacteriales</taxon>
        <taxon>Atopobiaceae</taxon>
        <taxon>Atopobium</taxon>
    </lineage>
</organism>
<dbReference type="UniPathway" id="UPA00629">
    <property type="reaction ID" value="UER00682"/>
</dbReference>
<dbReference type="Proteomes" id="UP000070675">
    <property type="component" value="Unassembled WGS sequence"/>
</dbReference>
<dbReference type="AlphaFoldDB" id="A0A133XXI9"/>
<dbReference type="Pfam" id="PF04131">
    <property type="entry name" value="NanE"/>
    <property type="match status" value="1"/>
</dbReference>
<dbReference type="GO" id="GO:0006053">
    <property type="term" value="P:N-acetylmannosamine catabolic process"/>
    <property type="evidence" value="ECO:0007669"/>
    <property type="project" value="TreeGrafter"/>
</dbReference>
<dbReference type="STRING" id="1393034.HMPREF3192_00029"/>
<evidence type="ECO:0000256" key="2">
    <source>
        <dbReference type="ARBA" id="ARBA00002147"/>
    </source>
</evidence>
<reference evidence="9" key="1">
    <citation type="submission" date="2016-01" db="EMBL/GenBank/DDBJ databases">
        <authorList>
            <person name="Mitreva M."/>
            <person name="Pepin K.H."/>
            <person name="Mihindukulasuriya K.A."/>
            <person name="Fulton R."/>
            <person name="Fronick C."/>
            <person name="O'Laughlin M."/>
            <person name="Miner T."/>
            <person name="Herter B."/>
            <person name="Rosa B.A."/>
            <person name="Cordes M."/>
            <person name="Tomlinson C."/>
            <person name="Wollam A."/>
            <person name="Palsikar V.B."/>
            <person name="Mardis E.R."/>
            <person name="Wilson R.K."/>
        </authorList>
    </citation>
    <scope>NUCLEOTIDE SEQUENCE [LARGE SCALE GENOMIC DNA]</scope>
    <source>
        <strain evidence="9">DNF00019</strain>
    </source>
</reference>
<dbReference type="PATRIC" id="fig|1393034.3.peg.26"/>
<comment type="similarity">
    <text evidence="4">Belongs to the NanE family.</text>
</comment>
<dbReference type="OrthoDB" id="9781704at2"/>
<comment type="function">
    <text evidence="2">Converts N-acetylmannosamine-6-phosphate (ManNAc-6-P) to N-acetylglucosamine-6-phosphate (GlcNAc-6-P).</text>
</comment>
<protein>
    <recommendedName>
        <fullName evidence="5">N-acylglucosamine-6-phosphate 2-epimerase</fullName>
        <ecNumber evidence="5">5.1.3.9</ecNumber>
    </recommendedName>
</protein>
<evidence type="ECO:0000313" key="8">
    <source>
        <dbReference type="EMBL" id="KXB35624.1"/>
    </source>
</evidence>
<dbReference type="EC" id="5.1.3.9" evidence="5"/>
<dbReference type="GO" id="GO:0047465">
    <property type="term" value="F:N-acylglucosamine-6-phosphate 2-epimerase activity"/>
    <property type="evidence" value="ECO:0007669"/>
    <property type="project" value="UniProtKB-EC"/>
</dbReference>
<dbReference type="InterPro" id="IPR007260">
    <property type="entry name" value="NanE"/>
</dbReference>
<evidence type="ECO:0000256" key="5">
    <source>
        <dbReference type="ARBA" id="ARBA00013180"/>
    </source>
</evidence>
<dbReference type="CDD" id="cd04729">
    <property type="entry name" value="NanE"/>
    <property type="match status" value="1"/>
</dbReference>
<evidence type="ECO:0000256" key="3">
    <source>
        <dbReference type="ARBA" id="ARBA00005081"/>
    </source>
</evidence>
<dbReference type="InterPro" id="IPR013785">
    <property type="entry name" value="Aldolase_TIM"/>
</dbReference>
<comment type="pathway">
    <text evidence="3">Amino-sugar metabolism; N-acetylneuraminate degradation; D-fructose 6-phosphate from N-acetylneuraminate: step 3/5.</text>
</comment>
<evidence type="ECO:0000313" key="9">
    <source>
        <dbReference type="Proteomes" id="UP000070675"/>
    </source>
</evidence>
<dbReference type="EMBL" id="LSCR01000001">
    <property type="protein sequence ID" value="KXB35624.1"/>
    <property type="molecule type" value="Genomic_DNA"/>
</dbReference>
<dbReference type="GO" id="GO:0005829">
    <property type="term" value="C:cytosol"/>
    <property type="evidence" value="ECO:0007669"/>
    <property type="project" value="TreeGrafter"/>
</dbReference>
<dbReference type="InterPro" id="IPR011060">
    <property type="entry name" value="RibuloseP-bd_barrel"/>
</dbReference>